<dbReference type="PROSITE" id="PS00122">
    <property type="entry name" value="CARBOXYLESTERASE_B_1"/>
    <property type="match status" value="1"/>
</dbReference>
<keyword evidence="3 6" id="KW-0378">Hydrolase</keyword>
<evidence type="ECO:0000256" key="6">
    <source>
        <dbReference type="RuleBase" id="RU361235"/>
    </source>
</evidence>
<name>A0ABD2VSU4_9HYME</name>
<dbReference type="InterPro" id="IPR019826">
    <property type="entry name" value="Carboxylesterase_B_AS"/>
</dbReference>
<feature type="domain" description="Carboxylesterase type B" evidence="7">
    <location>
        <begin position="26"/>
        <end position="516"/>
    </location>
</feature>
<dbReference type="Pfam" id="PF00135">
    <property type="entry name" value="COesterase"/>
    <property type="match status" value="1"/>
</dbReference>
<keyword evidence="4" id="KW-1015">Disulfide bond</keyword>
<evidence type="ECO:0000313" key="9">
    <source>
        <dbReference type="Proteomes" id="UP001627154"/>
    </source>
</evidence>
<dbReference type="InterPro" id="IPR019819">
    <property type="entry name" value="Carboxylesterase_B_CS"/>
</dbReference>
<evidence type="ECO:0000259" key="7">
    <source>
        <dbReference type="Pfam" id="PF00135"/>
    </source>
</evidence>
<evidence type="ECO:0000256" key="3">
    <source>
        <dbReference type="ARBA" id="ARBA00022801"/>
    </source>
</evidence>
<keyword evidence="2" id="KW-0719">Serine esterase</keyword>
<evidence type="ECO:0000256" key="5">
    <source>
        <dbReference type="ARBA" id="ARBA00023180"/>
    </source>
</evidence>
<evidence type="ECO:0000256" key="4">
    <source>
        <dbReference type="ARBA" id="ARBA00023157"/>
    </source>
</evidence>
<dbReference type="PROSITE" id="PS00941">
    <property type="entry name" value="CARBOXYLESTERASE_B_2"/>
    <property type="match status" value="1"/>
</dbReference>
<accession>A0ABD2VSU4</accession>
<evidence type="ECO:0000256" key="2">
    <source>
        <dbReference type="ARBA" id="ARBA00022487"/>
    </source>
</evidence>
<dbReference type="SUPFAM" id="SSF53474">
    <property type="entry name" value="alpha/beta-Hydrolases"/>
    <property type="match status" value="1"/>
</dbReference>
<gene>
    <name evidence="8" type="ORF">TKK_020396</name>
</gene>
<dbReference type="EC" id="3.1.1.-" evidence="6"/>
<feature type="signal peptide" evidence="6">
    <location>
        <begin position="1"/>
        <end position="22"/>
    </location>
</feature>
<reference evidence="8 9" key="1">
    <citation type="journal article" date="2024" name="bioRxiv">
        <title>A reference genome for Trichogramma kaykai: A tiny desert-dwelling parasitoid wasp with competing sex-ratio distorters.</title>
        <authorList>
            <person name="Culotta J."/>
            <person name="Lindsey A.R."/>
        </authorList>
    </citation>
    <scope>NUCLEOTIDE SEQUENCE [LARGE SCALE GENOMIC DNA]</scope>
    <source>
        <strain evidence="8 9">KSX58</strain>
    </source>
</reference>
<evidence type="ECO:0000256" key="1">
    <source>
        <dbReference type="ARBA" id="ARBA00005964"/>
    </source>
</evidence>
<evidence type="ECO:0000313" key="8">
    <source>
        <dbReference type="EMBL" id="KAL3383728.1"/>
    </source>
</evidence>
<dbReference type="GO" id="GO:0052689">
    <property type="term" value="F:carboxylic ester hydrolase activity"/>
    <property type="evidence" value="ECO:0007669"/>
    <property type="project" value="UniProtKB-KW"/>
</dbReference>
<dbReference type="AlphaFoldDB" id="A0ABD2VSU4"/>
<dbReference type="PANTHER" id="PTHR43142:SF1">
    <property type="entry name" value="CARBOXYLIC ESTER HYDROLASE"/>
    <property type="match status" value="1"/>
</dbReference>
<comment type="similarity">
    <text evidence="1 6">Belongs to the type-B carboxylesterase/lipase family.</text>
</comment>
<keyword evidence="5" id="KW-0325">Glycoprotein</keyword>
<dbReference type="Proteomes" id="UP001627154">
    <property type="component" value="Unassembled WGS sequence"/>
</dbReference>
<dbReference type="EMBL" id="JBJJXI010000182">
    <property type="protein sequence ID" value="KAL3383728.1"/>
    <property type="molecule type" value="Genomic_DNA"/>
</dbReference>
<protein>
    <recommendedName>
        <fullName evidence="6">Carboxylic ester hydrolase</fullName>
        <ecNumber evidence="6">3.1.1.-</ecNumber>
    </recommendedName>
</protein>
<dbReference type="Gene3D" id="3.40.50.1820">
    <property type="entry name" value="alpha/beta hydrolase"/>
    <property type="match status" value="1"/>
</dbReference>
<sequence length="635" mass="71276">MLLLPTLLAVVVCVSDADFARALSPSPQVTTQNGRIVGHIRQSFIGEPYEAYEGIPYALPPTGDRRFEPPVPASLWRKELKATERGQACIGHQRYMTPSGDFIKGGEDCLYLNIYVPQRKSWGLMPTLVYLHGGVFQFSTLEGNEQDYLMDHGVIFVAVAYRVGMLGFLSTEDEVVPGNMGLKDQVLALKWIHANIRFFGGDPNRVTLVGVSSGASSVHYHYLSKQARGLFHAGMSFSGTALNPWAMAKNSSEKAKAIARLVKCPTDNSTSMISCLKEKPAYFLADLQTSLMPWNLHEPAPFAPVVEKPSKTAFIDRQPIDILDSGDVYDVPWLTGVVSEEGIFTVGEFAFNETALKQLNDDWAGLAPHLLDYDFTMAEERKAVVAKRIREHYFLNEPIDKSNVRSLIHMVGDRMFTTSAELAARAQARANRAPVWLYYYNYRGMDSTSHVLTKSRVNLGVCHTDDVMLVLGNKMIKPAKTDRDFDMHKQMMQMWLSVARTGAPDFGPKWLPVDGKSPFLDFLFVHGANDYRMKAAWNMGQKYFWNSIGFNENIVNKTANFIDHLHISHSLAHIFNLNITRARLGKRNGTTFLPFSRVSVCVHLQKRHTSRNLELLASTAGGYYGTGKHCRRRNH</sequence>
<comment type="caution">
    <text evidence="8">The sequence shown here is derived from an EMBL/GenBank/DDBJ whole genome shotgun (WGS) entry which is preliminary data.</text>
</comment>
<keyword evidence="9" id="KW-1185">Reference proteome</keyword>
<organism evidence="8 9">
    <name type="scientific">Trichogramma kaykai</name>
    <dbReference type="NCBI Taxonomy" id="54128"/>
    <lineage>
        <taxon>Eukaryota</taxon>
        <taxon>Metazoa</taxon>
        <taxon>Ecdysozoa</taxon>
        <taxon>Arthropoda</taxon>
        <taxon>Hexapoda</taxon>
        <taxon>Insecta</taxon>
        <taxon>Pterygota</taxon>
        <taxon>Neoptera</taxon>
        <taxon>Endopterygota</taxon>
        <taxon>Hymenoptera</taxon>
        <taxon>Apocrita</taxon>
        <taxon>Proctotrupomorpha</taxon>
        <taxon>Chalcidoidea</taxon>
        <taxon>Trichogrammatidae</taxon>
        <taxon>Trichogramma</taxon>
    </lineage>
</organism>
<dbReference type="InterPro" id="IPR029058">
    <property type="entry name" value="AB_hydrolase_fold"/>
</dbReference>
<proteinExistence type="inferred from homology"/>
<dbReference type="InterPro" id="IPR002018">
    <property type="entry name" value="CarbesteraseB"/>
</dbReference>
<dbReference type="PANTHER" id="PTHR43142">
    <property type="entry name" value="CARBOXYLIC ESTER HYDROLASE"/>
    <property type="match status" value="1"/>
</dbReference>
<feature type="chain" id="PRO_5044526505" description="Carboxylic ester hydrolase" evidence="6">
    <location>
        <begin position="23"/>
        <end position="635"/>
    </location>
</feature>
<keyword evidence="6" id="KW-0732">Signal</keyword>